<dbReference type="Proteomes" id="UP000831701">
    <property type="component" value="Chromosome 18"/>
</dbReference>
<proteinExistence type="predicted"/>
<gene>
    <name evidence="1" type="ORF">L3Q82_003204</name>
</gene>
<dbReference type="EMBL" id="CM041548">
    <property type="protein sequence ID" value="KAI3358205.1"/>
    <property type="molecule type" value="Genomic_DNA"/>
</dbReference>
<protein>
    <submittedName>
        <fullName evidence="1">Uncharacterized protein</fullName>
    </submittedName>
</protein>
<organism evidence="1 2">
    <name type="scientific">Scortum barcoo</name>
    <name type="common">barcoo grunter</name>
    <dbReference type="NCBI Taxonomy" id="214431"/>
    <lineage>
        <taxon>Eukaryota</taxon>
        <taxon>Metazoa</taxon>
        <taxon>Chordata</taxon>
        <taxon>Craniata</taxon>
        <taxon>Vertebrata</taxon>
        <taxon>Euteleostomi</taxon>
        <taxon>Actinopterygii</taxon>
        <taxon>Neopterygii</taxon>
        <taxon>Teleostei</taxon>
        <taxon>Neoteleostei</taxon>
        <taxon>Acanthomorphata</taxon>
        <taxon>Eupercaria</taxon>
        <taxon>Centrarchiformes</taxon>
        <taxon>Terapontoidei</taxon>
        <taxon>Terapontidae</taxon>
        <taxon>Scortum</taxon>
    </lineage>
</organism>
<name>A0ACB8VRA5_9TELE</name>
<accession>A0ACB8VRA5</accession>
<keyword evidence="2" id="KW-1185">Reference proteome</keyword>
<sequence length="396" mass="44059">MSLYHYGGLLVEEPDWMLEVTSVRPTLTVLPPSSEELQQGKATLMCLANKGFPSDWSLAWKVDGSSSSSWEESRSPGVLGEGRPLQLEQHPEAHCRPVEEDCHKINTVTKPDTYPLQRIEDCVDQVGSAKFVSKFDLLKGYSQVSLSQRAKENLAFITPFGLVSFTVMSFGLRNAPATFQQLMNTVVSGVEGCAVYLDDMVVYSDTWEDHIHRIRKLSDRLRDARLTVNLAKCEFAKETVTYLGKLVGQGRVQPSEVFVRRLNEFVSLWWTFGGGTRLDVGSDVRPTLTVLPPSSEELQQGKATLMCLANKGFPSDWSLAWKVDGSSSSSWEESRSPGVLEKDGLYSWSSTLRLTADQWRKSDSSRQEGPAVPLLHTAWMEQPLTEGAAQSCQSVL</sequence>
<evidence type="ECO:0000313" key="1">
    <source>
        <dbReference type="EMBL" id="KAI3358205.1"/>
    </source>
</evidence>
<evidence type="ECO:0000313" key="2">
    <source>
        <dbReference type="Proteomes" id="UP000831701"/>
    </source>
</evidence>
<comment type="caution">
    <text evidence="1">The sequence shown here is derived from an EMBL/GenBank/DDBJ whole genome shotgun (WGS) entry which is preliminary data.</text>
</comment>
<reference evidence="1" key="1">
    <citation type="submission" date="2022-04" db="EMBL/GenBank/DDBJ databases">
        <title>Jade perch genome.</title>
        <authorList>
            <person name="Chao B."/>
        </authorList>
    </citation>
    <scope>NUCLEOTIDE SEQUENCE</scope>
    <source>
        <strain evidence="1">CB-2022</strain>
    </source>
</reference>